<reference evidence="16" key="1">
    <citation type="submission" date="2008-06" db="EMBL/GenBank/DDBJ databases">
        <title>Complete sequence of chromosome of Prosthecochloris aestuarii DSM 271.</title>
        <authorList>
            <consortium name="US DOE Joint Genome Institute"/>
            <person name="Lucas S."/>
            <person name="Copeland A."/>
            <person name="Lapidus A."/>
            <person name="Glavina del Rio T."/>
            <person name="Dalin E."/>
            <person name="Tice H."/>
            <person name="Bruce D."/>
            <person name="Goodwin L."/>
            <person name="Pitluck S."/>
            <person name="Schmutz J."/>
            <person name="Larimer F."/>
            <person name="Land M."/>
            <person name="Hauser L."/>
            <person name="Kyrpides N."/>
            <person name="Anderson I."/>
            <person name="Liu Z."/>
            <person name="Li T."/>
            <person name="Zhao F."/>
            <person name="Overmann J."/>
            <person name="Bryant D.A."/>
            <person name="Richardson P."/>
        </authorList>
    </citation>
    <scope>NUCLEOTIDE SEQUENCE [LARGE SCALE GENOMIC DNA]</scope>
    <source>
        <strain evidence="16">DSM 271</strain>
    </source>
</reference>
<dbReference type="SUPFAM" id="SSF53623">
    <property type="entry name" value="MurD-like peptide ligases, catalytic domain"/>
    <property type="match status" value="1"/>
</dbReference>
<evidence type="ECO:0000256" key="2">
    <source>
        <dbReference type="ARBA" id="ARBA00022490"/>
    </source>
</evidence>
<dbReference type="GO" id="GO:0004326">
    <property type="term" value="F:tetrahydrofolylpolyglutamate synthase activity"/>
    <property type="evidence" value="ECO:0007669"/>
    <property type="project" value="InterPro"/>
</dbReference>
<feature type="binding site" evidence="11">
    <location>
        <position position="183"/>
    </location>
    <ligand>
        <name>UDP-N-acetyl-alpha-D-muramoyl-L-alanyl-D-glutamate</name>
        <dbReference type="ChEBI" id="CHEBI:83900"/>
    </ligand>
</feature>
<keyword evidence="5 11" id="KW-0547">Nucleotide-binding</keyword>
<dbReference type="InterPro" id="IPR035911">
    <property type="entry name" value="MurE/MurF_N"/>
</dbReference>
<feature type="domain" description="Mur ligase N-terminal catalytic" evidence="13">
    <location>
        <begin position="25"/>
        <end position="76"/>
    </location>
</feature>
<evidence type="ECO:0000256" key="4">
    <source>
        <dbReference type="ARBA" id="ARBA00022618"/>
    </source>
</evidence>
<dbReference type="InterPro" id="IPR013221">
    <property type="entry name" value="Mur_ligase_cen"/>
</dbReference>
<keyword evidence="8 11" id="KW-0573">Peptidoglycan synthesis</keyword>
<feature type="binding site" evidence="11">
    <location>
        <position position="33"/>
    </location>
    <ligand>
        <name>UDP-N-acetyl-alpha-D-muramoyl-L-alanyl-D-glutamate</name>
        <dbReference type="ChEBI" id="CHEBI:83900"/>
    </ligand>
</feature>
<evidence type="ECO:0000256" key="3">
    <source>
        <dbReference type="ARBA" id="ARBA00022598"/>
    </source>
</evidence>
<keyword evidence="17" id="KW-1185">Reference proteome</keyword>
<dbReference type="HAMAP" id="MF_00208">
    <property type="entry name" value="MurE"/>
    <property type="match status" value="1"/>
</dbReference>
<dbReference type="GO" id="GO:0005524">
    <property type="term" value="F:ATP binding"/>
    <property type="evidence" value="ECO:0007669"/>
    <property type="project" value="UniProtKB-UniRule"/>
</dbReference>
<dbReference type="NCBIfam" id="TIGR01085">
    <property type="entry name" value="murE"/>
    <property type="match status" value="1"/>
</dbReference>
<dbReference type="RefSeq" id="WP_012506799.1">
    <property type="nucleotide sequence ID" value="NC_011059.1"/>
</dbReference>
<dbReference type="NCBIfam" id="NF001126">
    <property type="entry name" value="PRK00139.1-4"/>
    <property type="match status" value="1"/>
</dbReference>
<proteinExistence type="inferred from homology"/>
<dbReference type="NCBIfam" id="NF001124">
    <property type="entry name" value="PRK00139.1-2"/>
    <property type="match status" value="1"/>
</dbReference>
<dbReference type="AlphaFoldDB" id="B4S6R4"/>
<feature type="domain" description="Mur ligase C-terminal" evidence="14">
    <location>
        <begin position="342"/>
        <end position="470"/>
    </location>
</feature>
<dbReference type="eggNOG" id="COG0769">
    <property type="taxonomic scope" value="Bacteria"/>
</dbReference>
<comment type="subcellular location">
    <subcellularLocation>
        <location evidence="11 12">Cytoplasm</location>
    </subcellularLocation>
</comment>
<dbReference type="GO" id="GO:0009252">
    <property type="term" value="P:peptidoglycan biosynthetic process"/>
    <property type="evidence" value="ECO:0007669"/>
    <property type="project" value="UniProtKB-UniRule"/>
</dbReference>
<dbReference type="Gene3D" id="3.90.190.20">
    <property type="entry name" value="Mur ligase, C-terminal domain"/>
    <property type="match status" value="1"/>
</dbReference>
<dbReference type="GO" id="GO:0051301">
    <property type="term" value="P:cell division"/>
    <property type="evidence" value="ECO:0007669"/>
    <property type="project" value="UniProtKB-KW"/>
</dbReference>
<keyword evidence="6 11" id="KW-0067">ATP-binding</keyword>
<keyword evidence="2 11" id="KW-0963">Cytoplasm</keyword>
<keyword evidence="10 11" id="KW-0961">Cell wall biogenesis/degradation</keyword>
<dbReference type="InterPro" id="IPR036615">
    <property type="entry name" value="Mur_ligase_C_dom_sf"/>
</dbReference>
<evidence type="ECO:0000313" key="17">
    <source>
        <dbReference type="Proteomes" id="UP000002725"/>
    </source>
</evidence>
<evidence type="ECO:0000256" key="9">
    <source>
        <dbReference type="ARBA" id="ARBA00023306"/>
    </source>
</evidence>
<protein>
    <recommendedName>
        <fullName evidence="11">UDP-N-acetylmuramoyl-L-alanyl-D-glutamate--2,6-diaminopimelate ligase</fullName>
        <ecNumber evidence="11">6.3.2.13</ecNumber>
    </recommendedName>
    <alternativeName>
        <fullName evidence="11">Meso-A2pm-adding enzyme</fullName>
    </alternativeName>
    <alternativeName>
        <fullName evidence="11">Meso-diaminopimelate-adding enzyme</fullName>
    </alternativeName>
    <alternativeName>
        <fullName evidence="11">UDP-MurNAc-L-Ala-D-Glu:meso-diaminopimelate ligase</fullName>
    </alternativeName>
    <alternativeName>
        <fullName evidence="11">UDP-MurNAc-tripeptide synthetase</fullName>
    </alternativeName>
    <alternativeName>
        <fullName evidence="11">UDP-N-acetylmuramyl-tripeptide synthetase</fullName>
    </alternativeName>
</protein>
<evidence type="ECO:0000256" key="5">
    <source>
        <dbReference type="ARBA" id="ARBA00022741"/>
    </source>
</evidence>
<evidence type="ECO:0000256" key="7">
    <source>
        <dbReference type="ARBA" id="ARBA00022960"/>
    </source>
</evidence>
<dbReference type="EMBL" id="CP001108">
    <property type="protein sequence ID" value="ACF47269.1"/>
    <property type="molecule type" value="Genomic_DNA"/>
</dbReference>
<feature type="binding site" evidence="11">
    <location>
        <begin position="156"/>
        <end position="157"/>
    </location>
    <ligand>
        <name>UDP-N-acetyl-alpha-D-muramoyl-L-alanyl-D-glutamate</name>
        <dbReference type="ChEBI" id="CHEBI:83900"/>
    </ligand>
</feature>
<dbReference type="InterPro" id="IPR000713">
    <property type="entry name" value="Mur_ligase_N"/>
</dbReference>
<comment type="function">
    <text evidence="11">Catalyzes the addition of meso-diaminopimelic acid to the nucleotide precursor UDP-N-acetylmuramoyl-L-alanyl-D-glutamate (UMAG) in the biosynthesis of bacterial cell-wall peptidoglycan.</text>
</comment>
<comment type="catalytic activity">
    <reaction evidence="11">
        <text>UDP-N-acetyl-alpha-D-muramoyl-L-alanyl-D-glutamate + meso-2,6-diaminopimelate + ATP = UDP-N-acetyl-alpha-D-muramoyl-L-alanyl-gamma-D-glutamyl-meso-2,6-diaminopimelate + ADP + phosphate + H(+)</text>
        <dbReference type="Rhea" id="RHEA:23676"/>
        <dbReference type="ChEBI" id="CHEBI:15378"/>
        <dbReference type="ChEBI" id="CHEBI:30616"/>
        <dbReference type="ChEBI" id="CHEBI:43474"/>
        <dbReference type="ChEBI" id="CHEBI:57791"/>
        <dbReference type="ChEBI" id="CHEBI:83900"/>
        <dbReference type="ChEBI" id="CHEBI:83905"/>
        <dbReference type="ChEBI" id="CHEBI:456216"/>
        <dbReference type="EC" id="6.3.2.13"/>
    </reaction>
</comment>
<comment type="caution">
    <text evidence="11">Lacks conserved residue(s) required for the propagation of feature annotation.</text>
</comment>
<evidence type="ECO:0000256" key="8">
    <source>
        <dbReference type="ARBA" id="ARBA00022984"/>
    </source>
</evidence>
<evidence type="ECO:0000259" key="15">
    <source>
        <dbReference type="Pfam" id="PF08245"/>
    </source>
</evidence>
<name>B4S6R4_PROA2</name>
<accession>B4S6R4</accession>
<dbReference type="KEGG" id="paa:Paes_2268"/>
<feature type="modified residue" description="N6-carboxylysine" evidence="11">
    <location>
        <position position="223"/>
    </location>
</feature>
<keyword evidence="3 11" id="KW-0436">Ligase</keyword>
<dbReference type="Gene3D" id="3.40.1190.10">
    <property type="entry name" value="Mur-like, catalytic domain"/>
    <property type="match status" value="1"/>
</dbReference>
<dbReference type="Pfam" id="PF02875">
    <property type="entry name" value="Mur_ligase_C"/>
    <property type="match status" value="1"/>
</dbReference>
<dbReference type="GO" id="GO:0005737">
    <property type="term" value="C:cytoplasm"/>
    <property type="evidence" value="ECO:0007669"/>
    <property type="project" value="UniProtKB-SubCell"/>
</dbReference>
<keyword evidence="7 11" id="KW-0133">Cell shape</keyword>
<dbReference type="Gene3D" id="3.40.1390.10">
    <property type="entry name" value="MurE/MurF, N-terminal domain"/>
    <property type="match status" value="1"/>
</dbReference>
<dbReference type="EC" id="6.3.2.13" evidence="11"/>
<dbReference type="InterPro" id="IPR005761">
    <property type="entry name" value="UDP-N-AcMur-Glu-dNH2Pim_ligase"/>
</dbReference>
<feature type="binding site" evidence="11">
    <location>
        <position position="472"/>
    </location>
    <ligand>
        <name>meso-2,6-diaminopimelate</name>
        <dbReference type="ChEBI" id="CHEBI:57791"/>
    </ligand>
</feature>
<keyword evidence="4 11" id="KW-0132">Cell division</keyword>
<organism evidence="16 17">
    <name type="scientific">Prosthecochloris aestuarii (strain DSM 271 / SK 413)</name>
    <dbReference type="NCBI Taxonomy" id="290512"/>
    <lineage>
        <taxon>Bacteria</taxon>
        <taxon>Pseudomonadati</taxon>
        <taxon>Chlorobiota</taxon>
        <taxon>Chlorobiia</taxon>
        <taxon>Chlorobiales</taxon>
        <taxon>Chlorobiaceae</taxon>
        <taxon>Prosthecochloris</taxon>
    </lineage>
</organism>
<feature type="short sequence motif" description="Meso-diaminopimelate recognition motif" evidence="11">
    <location>
        <begin position="418"/>
        <end position="421"/>
    </location>
</feature>
<dbReference type="Pfam" id="PF08245">
    <property type="entry name" value="Mur_ligase_M"/>
    <property type="match status" value="1"/>
</dbReference>
<evidence type="ECO:0000256" key="1">
    <source>
        <dbReference type="ARBA" id="ARBA00005898"/>
    </source>
</evidence>
<evidence type="ECO:0000259" key="13">
    <source>
        <dbReference type="Pfam" id="PF01225"/>
    </source>
</evidence>
<evidence type="ECO:0000259" key="14">
    <source>
        <dbReference type="Pfam" id="PF02875"/>
    </source>
</evidence>
<comment type="PTM">
    <text evidence="11">Carboxylation is probably crucial for Mg(2+) binding and, consequently, for the gamma-phosphate positioning of ATP.</text>
</comment>
<evidence type="ECO:0000256" key="12">
    <source>
        <dbReference type="RuleBase" id="RU004135"/>
    </source>
</evidence>
<feature type="binding site" evidence="11">
    <location>
        <position position="394"/>
    </location>
    <ligand>
        <name>meso-2,6-diaminopimelate</name>
        <dbReference type="ChEBI" id="CHEBI:57791"/>
    </ligand>
</feature>
<feature type="binding site" evidence="11">
    <location>
        <position position="468"/>
    </location>
    <ligand>
        <name>meso-2,6-diaminopimelate</name>
        <dbReference type="ChEBI" id="CHEBI:57791"/>
    </ligand>
</feature>
<dbReference type="GO" id="GO:0000287">
    <property type="term" value="F:magnesium ion binding"/>
    <property type="evidence" value="ECO:0007669"/>
    <property type="project" value="UniProtKB-UniRule"/>
</dbReference>
<dbReference type="PANTHER" id="PTHR23135:SF4">
    <property type="entry name" value="UDP-N-ACETYLMURAMOYL-L-ALANYL-D-GLUTAMATE--2,6-DIAMINOPIMELATE LIGASE MURE HOMOLOG, CHLOROPLASTIC"/>
    <property type="match status" value="1"/>
</dbReference>
<gene>
    <name evidence="11" type="primary">murE</name>
    <name evidence="16" type="ordered locus">Paes_2268</name>
</gene>
<evidence type="ECO:0000313" key="16">
    <source>
        <dbReference type="EMBL" id="ACF47269.1"/>
    </source>
</evidence>
<dbReference type="PANTHER" id="PTHR23135">
    <property type="entry name" value="MUR LIGASE FAMILY MEMBER"/>
    <property type="match status" value="1"/>
</dbReference>
<dbReference type="Pfam" id="PF01225">
    <property type="entry name" value="Mur_ligase"/>
    <property type="match status" value="1"/>
</dbReference>
<evidence type="ECO:0000256" key="10">
    <source>
        <dbReference type="ARBA" id="ARBA00023316"/>
    </source>
</evidence>
<comment type="cofactor">
    <cofactor evidence="11">
        <name>Mg(2+)</name>
        <dbReference type="ChEBI" id="CHEBI:18420"/>
    </cofactor>
</comment>
<keyword evidence="9 11" id="KW-0131">Cell cycle</keyword>
<dbReference type="GO" id="GO:0071555">
    <property type="term" value="P:cell wall organization"/>
    <property type="evidence" value="ECO:0007669"/>
    <property type="project" value="UniProtKB-KW"/>
</dbReference>
<dbReference type="InterPro" id="IPR036565">
    <property type="entry name" value="Mur-like_cat_sf"/>
</dbReference>
<dbReference type="InterPro" id="IPR018109">
    <property type="entry name" value="Folylpolyglutamate_synth_CS"/>
</dbReference>
<feature type="binding site" evidence="11">
    <location>
        <position position="191"/>
    </location>
    <ligand>
        <name>UDP-N-acetyl-alpha-D-muramoyl-L-alanyl-D-glutamate</name>
        <dbReference type="ChEBI" id="CHEBI:83900"/>
    </ligand>
</feature>
<dbReference type="GO" id="GO:0008360">
    <property type="term" value="P:regulation of cell shape"/>
    <property type="evidence" value="ECO:0007669"/>
    <property type="project" value="UniProtKB-KW"/>
</dbReference>
<dbReference type="GO" id="GO:0008765">
    <property type="term" value="F:UDP-N-acetylmuramoylalanyl-D-glutamate-2,6-diaminopimelate ligase activity"/>
    <property type="evidence" value="ECO:0007669"/>
    <property type="project" value="UniProtKB-UniRule"/>
</dbReference>
<comment type="pathway">
    <text evidence="11 12">Cell wall biogenesis; peptidoglycan biosynthesis.</text>
</comment>
<dbReference type="STRING" id="290512.Paes_2268"/>
<comment type="similarity">
    <text evidence="1 11">Belongs to the MurCDEF family. MurE subfamily.</text>
</comment>
<dbReference type="UniPathway" id="UPA00219"/>
<sequence>MMTLEDLIGLLDPLEYLAGRTPLKEVHALTADSRQAVEGGAYFALRGYVTDGHHFISDALSKGVGVVVCEEIPVSVDERCCYIRVADCRTALAAAAAEWFGHPASSLRVIGVTGTNGKTTTARLIRTMLDRSGVKTGYIGTGQALIGDESIVLERTTPEAMDLHALFRKMVNCGCEAVVMEVSSHALVLHRTEGISFYGAVFTNLTPEHLDFHATMDEYGSAKQILFRQVAPDGFGIVNADDAWGSMMAGAFSGSRLFCCTVGSQVFGCTNGSVVRARDIEARMDGSSVTVQMNGRACRASFLLPGLFNVMNMLEILSAGVAMGLSLETAAASVADVVSVEGRMEPVSDDGGLFSAIVDYAHTPDALEKVIGALNEVRPADSSLIVVFGCGGDRDRSKRPLMGGIAAAGADHVILTSDNPRSEDPEEILDAIASGITEGSFMRIADRADAIVCGVQMLRPGDLLLIAGKGHECYQESGGRKSYFSDREVVARALQERAD</sequence>
<feature type="domain" description="Mur ligase central" evidence="15">
    <location>
        <begin position="112"/>
        <end position="314"/>
    </location>
</feature>
<keyword evidence="11" id="KW-0460">Magnesium</keyword>
<dbReference type="Proteomes" id="UP000002725">
    <property type="component" value="Chromosome"/>
</dbReference>
<dbReference type="HOGENOM" id="CLU_022291_4_1_10"/>
<evidence type="ECO:0000256" key="6">
    <source>
        <dbReference type="ARBA" id="ARBA00022840"/>
    </source>
</evidence>
<dbReference type="SUPFAM" id="SSF63418">
    <property type="entry name" value="MurE/MurF N-terminal domain"/>
    <property type="match status" value="1"/>
</dbReference>
<dbReference type="SUPFAM" id="SSF53244">
    <property type="entry name" value="MurD-like peptide ligases, peptide-binding domain"/>
    <property type="match status" value="1"/>
</dbReference>
<evidence type="ECO:0000256" key="11">
    <source>
        <dbReference type="HAMAP-Rule" id="MF_00208"/>
    </source>
</evidence>
<feature type="binding site" evidence="11">
    <location>
        <begin position="114"/>
        <end position="120"/>
    </location>
    <ligand>
        <name>ATP</name>
        <dbReference type="ChEBI" id="CHEBI:30616"/>
    </ligand>
</feature>
<feature type="binding site" evidence="11">
    <location>
        <begin position="418"/>
        <end position="421"/>
    </location>
    <ligand>
        <name>meso-2,6-diaminopimelate</name>
        <dbReference type="ChEBI" id="CHEBI:57791"/>
    </ligand>
</feature>
<dbReference type="PROSITE" id="PS01011">
    <property type="entry name" value="FOLYLPOLYGLU_SYNT_1"/>
    <property type="match status" value="1"/>
</dbReference>
<dbReference type="InterPro" id="IPR004101">
    <property type="entry name" value="Mur_ligase_C"/>
</dbReference>